<keyword evidence="1" id="KW-0238">DNA-binding</keyword>
<feature type="non-terminal residue" evidence="3">
    <location>
        <position position="376"/>
    </location>
</feature>
<evidence type="ECO:0000313" key="3">
    <source>
        <dbReference type="EMBL" id="KIN95894.1"/>
    </source>
</evidence>
<protein>
    <submittedName>
        <fullName evidence="3">Uncharacterized protein</fullName>
    </submittedName>
</protein>
<dbReference type="GO" id="GO:0003677">
    <property type="term" value="F:DNA binding"/>
    <property type="evidence" value="ECO:0007669"/>
    <property type="project" value="UniProtKB-KW"/>
</dbReference>
<dbReference type="OrthoDB" id="3266428at2759"/>
<gene>
    <name evidence="3" type="ORF">M404DRAFT_102599</name>
</gene>
<evidence type="ECO:0000256" key="2">
    <source>
        <dbReference type="SAM" id="SignalP"/>
    </source>
</evidence>
<evidence type="ECO:0000313" key="4">
    <source>
        <dbReference type="Proteomes" id="UP000054217"/>
    </source>
</evidence>
<dbReference type="PANTHER" id="PTHR34605:SF3">
    <property type="entry name" value="P CELL-TYPE AGGLUTINATION PROTEIN MAP4-LIKE-RELATED"/>
    <property type="match status" value="1"/>
</dbReference>
<feature type="non-terminal residue" evidence="3">
    <location>
        <position position="1"/>
    </location>
</feature>
<evidence type="ECO:0000256" key="1">
    <source>
        <dbReference type="ARBA" id="ARBA00023125"/>
    </source>
</evidence>
<sequence>RTTSPVVYILPLLIALQTHPSSTPPSHVSFGMAAPSPIDDFLRGVDLHAAAAAFQINTDALLRHSVSTSLDPLRVKKPCRPKPDAVIQPSPWRPHVAASDQLICWSSPHASDFLTSLETRFPSSSVFQLFRVMLQSLDTNTRSNYGTGLLRFTQFCDELSIPEADCMPASAELIALFASHHAGRFSDKTLNNWLAGLHFWHIVNGTVWNNADDMLRHVWRGFAKLVPPSSKLAKRPPVTLDALCILHDHLNLGNSFDAAVWALASVAFWCCCRLGELLIPSINAFDPSKHASHCILPLSISLLQNGTRYSSFHIPWSKTTLNLGADISITARNHRTCPLAAFLNHCTGSLDLPSHAPLFAFRTASGWSPMTRSWFL</sequence>
<dbReference type="STRING" id="870435.A0A0C3N4E1"/>
<feature type="chain" id="PRO_5002167364" evidence="2">
    <location>
        <begin position="21"/>
        <end position="376"/>
    </location>
</feature>
<dbReference type="InterPro" id="IPR010998">
    <property type="entry name" value="Integrase_recombinase_N"/>
</dbReference>
<reference evidence="3 4" key="1">
    <citation type="submission" date="2014-04" db="EMBL/GenBank/DDBJ databases">
        <authorList>
            <consortium name="DOE Joint Genome Institute"/>
            <person name="Kuo A."/>
            <person name="Kohler A."/>
            <person name="Costa M.D."/>
            <person name="Nagy L.G."/>
            <person name="Floudas D."/>
            <person name="Copeland A."/>
            <person name="Barry K.W."/>
            <person name="Cichocki N."/>
            <person name="Veneault-Fourrey C."/>
            <person name="LaButti K."/>
            <person name="Lindquist E.A."/>
            <person name="Lipzen A."/>
            <person name="Lundell T."/>
            <person name="Morin E."/>
            <person name="Murat C."/>
            <person name="Sun H."/>
            <person name="Tunlid A."/>
            <person name="Henrissat B."/>
            <person name="Grigoriev I.V."/>
            <person name="Hibbett D.S."/>
            <person name="Martin F."/>
            <person name="Nordberg H.P."/>
            <person name="Cantor M.N."/>
            <person name="Hua S.X."/>
        </authorList>
    </citation>
    <scope>NUCLEOTIDE SEQUENCE [LARGE SCALE GENOMIC DNA]</scope>
    <source>
        <strain evidence="3 4">Marx 270</strain>
    </source>
</reference>
<dbReference type="PANTHER" id="PTHR34605">
    <property type="entry name" value="PHAGE_INTEGRASE DOMAIN-CONTAINING PROTEIN"/>
    <property type="match status" value="1"/>
</dbReference>
<dbReference type="InParanoid" id="A0A0C3N4E1"/>
<dbReference type="Gene3D" id="1.10.150.130">
    <property type="match status" value="1"/>
</dbReference>
<dbReference type="Proteomes" id="UP000054217">
    <property type="component" value="Unassembled WGS sequence"/>
</dbReference>
<keyword evidence="2" id="KW-0732">Signal</keyword>
<name>A0A0C3N4E1_PISTI</name>
<keyword evidence="4" id="KW-1185">Reference proteome</keyword>
<dbReference type="HOGENOM" id="CLU_003292_2_0_1"/>
<dbReference type="SUPFAM" id="SSF47823">
    <property type="entry name" value="lambda integrase-like, N-terminal domain"/>
    <property type="match status" value="1"/>
</dbReference>
<dbReference type="EMBL" id="KN832058">
    <property type="protein sequence ID" value="KIN95894.1"/>
    <property type="molecule type" value="Genomic_DNA"/>
</dbReference>
<feature type="signal peptide" evidence="2">
    <location>
        <begin position="1"/>
        <end position="20"/>
    </location>
</feature>
<organism evidence="3 4">
    <name type="scientific">Pisolithus tinctorius Marx 270</name>
    <dbReference type="NCBI Taxonomy" id="870435"/>
    <lineage>
        <taxon>Eukaryota</taxon>
        <taxon>Fungi</taxon>
        <taxon>Dikarya</taxon>
        <taxon>Basidiomycota</taxon>
        <taxon>Agaricomycotina</taxon>
        <taxon>Agaricomycetes</taxon>
        <taxon>Agaricomycetidae</taxon>
        <taxon>Boletales</taxon>
        <taxon>Sclerodermatineae</taxon>
        <taxon>Pisolithaceae</taxon>
        <taxon>Pisolithus</taxon>
    </lineage>
</organism>
<accession>A0A0C3N4E1</accession>
<proteinExistence type="predicted"/>
<dbReference type="AlphaFoldDB" id="A0A0C3N4E1"/>
<reference evidence="4" key="2">
    <citation type="submission" date="2015-01" db="EMBL/GenBank/DDBJ databases">
        <title>Evolutionary Origins and Diversification of the Mycorrhizal Mutualists.</title>
        <authorList>
            <consortium name="DOE Joint Genome Institute"/>
            <consortium name="Mycorrhizal Genomics Consortium"/>
            <person name="Kohler A."/>
            <person name="Kuo A."/>
            <person name="Nagy L.G."/>
            <person name="Floudas D."/>
            <person name="Copeland A."/>
            <person name="Barry K.W."/>
            <person name="Cichocki N."/>
            <person name="Veneault-Fourrey C."/>
            <person name="LaButti K."/>
            <person name="Lindquist E.A."/>
            <person name="Lipzen A."/>
            <person name="Lundell T."/>
            <person name="Morin E."/>
            <person name="Murat C."/>
            <person name="Riley R."/>
            <person name="Ohm R."/>
            <person name="Sun H."/>
            <person name="Tunlid A."/>
            <person name="Henrissat B."/>
            <person name="Grigoriev I.V."/>
            <person name="Hibbett D.S."/>
            <person name="Martin F."/>
        </authorList>
    </citation>
    <scope>NUCLEOTIDE SEQUENCE [LARGE SCALE GENOMIC DNA]</scope>
    <source>
        <strain evidence="4">Marx 270</strain>
    </source>
</reference>
<dbReference type="InterPro" id="IPR052925">
    <property type="entry name" value="Phage_Integrase-like_Recomb"/>
</dbReference>